<reference evidence="1 2" key="1">
    <citation type="journal article" date="2011" name="PLoS Genet.">
        <title>Comparative genomic analysis of human fungal pathogens causing paracoccidioidomycosis.</title>
        <authorList>
            <person name="Desjardins C.A."/>
            <person name="Champion M.D."/>
            <person name="Holder J.W."/>
            <person name="Muszewska A."/>
            <person name="Goldberg J."/>
            <person name="Bailao A.M."/>
            <person name="Brigido M.M."/>
            <person name="Ferreira M.E."/>
            <person name="Garcia A.M."/>
            <person name="Grynberg M."/>
            <person name="Gujja S."/>
            <person name="Heiman D.I."/>
            <person name="Henn M.R."/>
            <person name="Kodira C.D."/>
            <person name="Leon-Narvaez H."/>
            <person name="Longo L.V."/>
            <person name="Ma L.J."/>
            <person name="Malavazi I."/>
            <person name="Matsuo A.L."/>
            <person name="Morais F.V."/>
            <person name="Pereira M."/>
            <person name="Rodriguez-Brito S."/>
            <person name="Sakthikumar S."/>
            <person name="Salem-Izacc S.M."/>
            <person name="Sykes S.M."/>
            <person name="Teixeira M.M."/>
            <person name="Vallejo M.C."/>
            <person name="Walter M.E."/>
            <person name="Yandava C."/>
            <person name="Young S."/>
            <person name="Zeng Q."/>
            <person name="Zucker J."/>
            <person name="Felipe M.S."/>
            <person name="Goldman G.H."/>
            <person name="Haas B.J."/>
            <person name="McEwen J.G."/>
            <person name="Nino-Vega G."/>
            <person name="Puccia R."/>
            <person name="San-Blas G."/>
            <person name="Soares C.M."/>
            <person name="Birren B.W."/>
            <person name="Cuomo C.A."/>
        </authorList>
    </citation>
    <scope>NUCLEOTIDE SEQUENCE [LARGE SCALE GENOMIC DNA]</scope>
    <source>
        <strain evidence="1 2">Pb18</strain>
    </source>
</reference>
<dbReference type="InParanoid" id="A0A0A0HTX9"/>
<dbReference type="RefSeq" id="XP_010756697.1">
    <property type="nucleotide sequence ID" value="XM_010758395.1"/>
</dbReference>
<evidence type="ECO:0000313" key="2">
    <source>
        <dbReference type="Proteomes" id="UP000001628"/>
    </source>
</evidence>
<gene>
    <name evidence="1" type="ORF">PADG_11096</name>
</gene>
<keyword evidence="2" id="KW-1185">Reference proteome</keyword>
<sequence length="77" mass="8928">MALEREIRRVGFDMEKVTKARTRSRSKLEHQFGTFDQQPSVSVDHWTSLKCNAHQTWALYAAIQNADAQLLRDLLVI</sequence>
<dbReference type="GeneID" id="22586993"/>
<protein>
    <submittedName>
        <fullName evidence="1">Uncharacterized protein</fullName>
    </submittedName>
</protein>
<dbReference type="HOGENOM" id="CLU_2638715_0_0_1"/>
<dbReference type="Proteomes" id="UP000001628">
    <property type="component" value="Unassembled WGS sequence"/>
</dbReference>
<dbReference type="AlphaFoldDB" id="A0A0A0HTX9"/>
<dbReference type="KEGG" id="pbn:PADG_11096"/>
<name>A0A0A0HTX9_PARBD</name>
<organism evidence="1 2">
    <name type="scientific">Paracoccidioides brasiliensis (strain Pb18)</name>
    <dbReference type="NCBI Taxonomy" id="502780"/>
    <lineage>
        <taxon>Eukaryota</taxon>
        <taxon>Fungi</taxon>
        <taxon>Dikarya</taxon>
        <taxon>Ascomycota</taxon>
        <taxon>Pezizomycotina</taxon>
        <taxon>Eurotiomycetes</taxon>
        <taxon>Eurotiomycetidae</taxon>
        <taxon>Onygenales</taxon>
        <taxon>Ajellomycetaceae</taxon>
        <taxon>Paracoccidioides</taxon>
    </lineage>
</organism>
<dbReference type="VEuPathDB" id="FungiDB:PADG_11096"/>
<proteinExistence type="predicted"/>
<evidence type="ECO:0000313" key="1">
    <source>
        <dbReference type="EMBL" id="KGM92644.1"/>
    </source>
</evidence>
<accession>A0A0A0HTX9</accession>
<dbReference type="EMBL" id="KN275957">
    <property type="protein sequence ID" value="KGM92644.1"/>
    <property type="molecule type" value="Genomic_DNA"/>
</dbReference>